<keyword evidence="1" id="KW-0472">Membrane</keyword>
<feature type="transmembrane region" description="Helical" evidence="1">
    <location>
        <begin position="426"/>
        <end position="445"/>
    </location>
</feature>
<reference evidence="2 3" key="1">
    <citation type="journal article" date="2014" name="MBio">
        <title>The Ordospora colligata genome; evolution of extreme reduction in microsporidia and host-to-parasite horizontal gene transfer.</title>
        <authorList>
            <person name="Pombert J.-F."/>
            <person name="Haag K.L."/>
            <person name="Beidas S."/>
            <person name="Ebert D."/>
            <person name="Keeling P.J."/>
        </authorList>
    </citation>
    <scope>NUCLEOTIDE SEQUENCE [LARGE SCALE GENOMIC DNA]</scope>
    <source>
        <strain evidence="2 3">OC4</strain>
    </source>
</reference>
<keyword evidence="1" id="KW-1133">Transmembrane helix</keyword>
<feature type="transmembrane region" description="Helical" evidence="1">
    <location>
        <begin position="355"/>
        <end position="378"/>
    </location>
</feature>
<name>A0A0B2UKA4_9MICR</name>
<dbReference type="EMBL" id="JOKQ01000007">
    <property type="protein sequence ID" value="KHN69435.1"/>
    <property type="molecule type" value="Genomic_DNA"/>
</dbReference>
<protein>
    <submittedName>
        <fullName evidence="2">Uncharacterized protein</fullName>
    </submittedName>
</protein>
<keyword evidence="3" id="KW-1185">Reference proteome</keyword>
<keyword evidence="1" id="KW-0812">Transmembrane</keyword>
<dbReference type="AlphaFoldDB" id="A0A0B2UKA4"/>
<dbReference type="VEuPathDB" id="MicrosporidiaDB:M896_070010"/>
<feature type="transmembrane region" description="Helical" evidence="1">
    <location>
        <begin position="390"/>
        <end position="414"/>
    </location>
</feature>
<gene>
    <name evidence="2" type="ORF">M896_070010</name>
</gene>
<feature type="non-terminal residue" evidence="2">
    <location>
        <position position="498"/>
    </location>
</feature>
<feature type="transmembrane region" description="Helical" evidence="1">
    <location>
        <begin position="452"/>
        <end position="468"/>
    </location>
</feature>
<dbReference type="RefSeq" id="XP_014563477.1">
    <property type="nucleotide sequence ID" value="XM_014707991.1"/>
</dbReference>
<dbReference type="HOGENOM" id="CLU_548112_0_0_1"/>
<dbReference type="InParanoid" id="A0A0B2UKA4"/>
<dbReference type="Proteomes" id="UP000031056">
    <property type="component" value="Unassembled WGS sequence"/>
</dbReference>
<proteinExistence type="predicted"/>
<sequence>MYKFQIKIPRFMNVGQEILKSIENGNKAESYYKILDELIMEISACITRTDKIWNKSKRKFKKRLDKLLLLRIKPGINTLNFCRSINGLSIDNDINNMDENEESRNQMTKIDMKIKYIFDCLDSKNKICVTAFREYVKEHKKEQFVMDFRNALEDPELRDLIYAIPIEFDNGETCVYRCDKEKGGRFMVFDWTTECTNMLLHAYTCIESILTDEANVNKWKENLQVIKQQMKRIHTTLNFMYRMFDFDSKEENRVVDEIKRHGFDIDTHGMFSKTTHMLENIKVGFQNTRLRALAYNYHLKGLKYVLRYDEQNDKIEIFMIGINCCVLLDLVGYLVCVIMLFIGVGYVVGVDVSKIYRLKLCVFAISVIVPIVSMVLALNSMKAMCEENKIKVPVAVALPAVSAMCLMIVNVYVYVMNECVMSLCELLIHLSMTLLVVMSMSVCIWRDVYDEMLMCGVNVLMIIGYLIRKVCVNIIDGEYSDVAMKLKNVVEIGLVVTS</sequence>
<feature type="transmembrane region" description="Helical" evidence="1">
    <location>
        <begin position="317"/>
        <end position="349"/>
    </location>
</feature>
<evidence type="ECO:0000313" key="2">
    <source>
        <dbReference type="EMBL" id="KHN69435.1"/>
    </source>
</evidence>
<comment type="caution">
    <text evidence="2">The sequence shown here is derived from an EMBL/GenBank/DDBJ whole genome shotgun (WGS) entry which is preliminary data.</text>
</comment>
<organism evidence="2 3">
    <name type="scientific">Ordospora colligata OC4</name>
    <dbReference type="NCBI Taxonomy" id="1354746"/>
    <lineage>
        <taxon>Eukaryota</taxon>
        <taxon>Fungi</taxon>
        <taxon>Fungi incertae sedis</taxon>
        <taxon>Microsporidia</taxon>
        <taxon>Ordosporidae</taxon>
        <taxon>Ordospora</taxon>
    </lineage>
</organism>
<evidence type="ECO:0000256" key="1">
    <source>
        <dbReference type="SAM" id="Phobius"/>
    </source>
</evidence>
<dbReference type="GeneID" id="26261970"/>
<evidence type="ECO:0000313" key="3">
    <source>
        <dbReference type="Proteomes" id="UP000031056"/>
    </source>
</evidence>
<accession>A0A0B2UKA4</accession>